<dbReference type="InterPro" id="IPR003961">
    <property type="entry name" value="FN3_dom"/>
</dbReference>
<dbReference type="OMA" id="ANASHIF"/>
<evidence type="ECO:0000313" key="15">
    <source>
        <dbReference type="Ensembl" id="ENSCMIP00000047184.1"/>
    </source>
</evidence>
<evidence type="ECO:0000256" key="1">
    <source>
        <dbReference type="ARBA" id="ARBA00004251"/>
    </source>
</evidence>
<reference evidence="16" key="3">
    <citation type="journal article" date="2014" name="Nature">
        <title>Elephant shark genome provides unique insights into gnathostome evolution.</title>
        <authorList>
            <consortium name="International Elephant Shark Genome Sequencing Consortium"/>
            <person name="Venkatesh B."/>
            <person name="Lee A.P."/>
            <person name="Ravi V."/>
            <person name="Maurya A.K."/>
            <person name="Lian M.M."/>
            <person name="Swann J.B."/>
            <person name="Ohta Y."/>
            <person name="Flajnik M.F."/>
            <person name="Sutoh Y."/>
            <person name="Kasahara M."/>
            <person name="Hoon S."/>
            <person name="Gangu V."/>
            <person name="Roy S.W."/>
            <person name="Irimia M."/>
            <person name="Korzh V."/>
            <person name="Kondrychyn I."/>
            <person name="Lim Z.W."/>
            <person name="Tay B.H."/>
            <person name="Tohari S."/>
            <person name="Kong K.W."/>
            <person name="Ho S."/>
            <person name="Lorente-Galdos B."/>
            <person name="Quilez J."/>
            <person name="Marques-Bonet T."/>
            <person name="Raney B.J."/>
            <person name="Ingham P.W."/>
            <person name="Tay A."/>
            <person name="Hillier L.W."/>
            <person name="Minx P."/>
            <person name="Boehm T."/>
            <person name="Wilson R.K."/>
            <person name="Brenner S."/>
            <person name="Warren W.C."/>
        </authorList>
    </citation>
    <scope>NUCLEOTIDE SEQUENCE [LARGE SCALE GENOMIC DNA]</scope>
</reference>
<feature type="region of interest" description="Disordered" evidence="12">
    <location>
        <begin position="810"/>
        <end position="831"/>
    </location>
</feature>
<dbReference type="PANTHER" id="PTHR48423">
    <property type="entry name" value="INTERLEUKIN-27 RECEPTOR SUBUNIT ALPHA"/>
    <property type="match status" value="1"/>
</dbReference>
<dbReference type="CDD" id="cd00063">
    <property type="entry name" value="FN3"/>
    <property type="match status" value="3"/>
</dbReference>
<dbReference type="FunFam" id="2.60.40.10:FF:000414">
    <property type="entry name" value="Interleukin-6 receptor subunit beta"/>
    <property type="match status" value="1"/>
</dbReference>
<name>A0A4W3JUH5_CALMI</name>
<dbReference type="PROSITE" id="PS50853">
    <property type="entry name" value="FN3"/>
    <property type="match status" value="3"/>
</dbReference>
<feature type="domain" description="Fibronectin type-III" evidence="14">
    <location>
        <begin position="376"/>
        <end position="474"/>
    </location>
</feature>
<feature type="transmembrane region" description="Helical" evidence="13">
    <location>
        <begin position="668"/>
        <end position="689"/>
    </location>
</feature>
<reference evidence="16" key="1">
    <citation type="journal article" date="2006" name="Science">
        <title>Ancient noncoding elements conserved in the human genome.</title>
        <authorList>
            <person name="Venkatesh B."/>
            <person name="Kirkness E.F."/>
            <person name="Loh Y.H."/>
            <person name="Halpern A.L."/>
            <person name="Lee A.P."/>
            <person name="Johnson J."/>
            <person name="Dandona N."/>
            <person name="Viswanathan L.D."/>
            <person name="Tay A."/>
            <person name="Venter J.C."/>
            <person name="Strausberg R.L."/>
            <person name="Brenner S."/>
        </authorList>
    </citation>
    <scope>NUCLEOTIDE SEQUENCE [LARGE SCALE GENOMIC DNA]</scope>
</reference>
<dbReference type="Proteomes" id="UP000314986">
    <property type="component" value="Unassembled WGS sequence"/>
</dbReference>
<dbReference type="InterPro" id="IPR036116">
    <property type="entry name" value="FN3_sf"/>
</dbReference>
<dbReference type="GO" id="GO:0004896">
    <property type="term" value="F:cytokine receptor activity"/>
    <property type="evidence" value="ECO:0007669"/>
    <property type="project" value="InterPro"/>
</dbReference>
<dbReference type="PROSITE" id="PS01353">
    <property type="entry name" value="HEMATOPO_REC_L_F2"/>
    <property type="match status" value="1"/>
</dbReference>
<evidence type="ECO:0000256" key="13">
    <source>
        <dbReference type="SAM" id="Phobius"/>
    </source>
</evidence>
<evidence type="ECO:0000256" key="6">
    <source>
        <dbReference type="ARBA" id="ARBA00022737"/>
    </source>
</evidence>
<organism evidence="15 16">
    <name type="scientific">Callorhinchus milii</name>
    <name type="common">Ghost shark</name>
    <dbReference type="NCBI Taxonomy" id="7868"/>
    <lineage>
        <taxon>Eukaryota</taxon>
        <taxon>Metazoa</taxon>
        <taxon>Chordata</taxon>
        <taxon>Craniata</taxon>
        <taxon>Vertebrata</taxon>
        <taxon>Chondrichthyes</taxon>
        <taxon>Holocephali</taxon>
        <taxon>Chimaeriformes</taxon>
        <taxon>Callorhinchidae</taxon>
        <taxon>Callorhinchus</taxon>
    </lineage>
</organism>
<dbReference type="InterPro" id="IPR013783">
    <property type="entry name" value="Ig-like_fold"/>
</dbReference>
<dbReference type="FunFam" id="2.60.40.10:FF:000465">
    <property type="entry name" value="Granulocyte colony-stimulating factor receptor"/>
    <property type="match status" value="1"/>
</dbReference>
<dbReference type="InterPro" id="IPR010457">
    <property type="entry name" value="IgC2-like_lig-bd"/>
</dbReference>
<evidence type="ECO:0000259" key="14">
    <source>
        <dbReference type="PROSITE" id="PS50853"/>
    </source>
</evidence>
<keyword evidence="10" id="KW-0675">Receptor</keyword>
<dbReference type="GeneTree" id="ENSGT00940000155603"/>
<dbReference type="Pfam" id="PF09067">
    <property type="entry name" value="EpoR_lig-bind"/>
    <property type="match status" value="1"/>
</dbReference>
<reference evidence="16" key="2">
    <citation type="journal article" date="2007" name="PLoS Biol.">
        <title>Survey sequencing and comparative analysis of the elephant shark (Callorhinchus milii) genome.</title>
        <authorList>
            <person name="Venkatesh B."/>
            <person name="Kirkness E.F."/>
            <person name="Loh Y.H."/>
            <person name="Halpern A.L."/>
            <person name="Lee A.P."/>
            <person name="Johnson J."/>
            <person name="Dandona N."/>
            <person name="Viswanathan L.D."/>
            <person name="Tay A."/>
            <person name="Venter J.C."/>
            <person name="Strausberg R.L."/>
            <person name="Brenner S."/>
        </authorList>
    </citation>
    <scope>NUCLEOTIDE SEQUENCE [LARGE SCALE GENOMIC DNA]</scope>
</reference>
<evidence type="ECO:0000256" key="12">
    <source>
        <dbReference type="SAM" id="MobiDB-lite"/>
    </source>
</evidence>
<dbReference type="STRING" id="7868.ENSCMIP00000047184"/>
<evidence type="ECO:0000256" key="9">
    <source>
        <dbReference type="ARBA" id="ARBA00023157"/>
    </source>
</evidence>
<gene>
    <name evidence="15" type="primary">LOC103177818</name>
</gene>
<dbReference type="Pfam" id="PF06328">
    <property type="entry name" value="Lep_receptor_Ig"/>
    <property type="match status" value="1"/>
</dbReference>
<dbReference type="SMART" id="SM00060">
    <property type="entry name" value="FN3"/>
    <property type="match status" value="4"/>
</dbReference>
<feature type="compositionally biased region" description="Polar residues" evidence="12">
    <location>
        <begin position="810"/>
        <end position="827"/>
    </location>
</feature>
<dbReference type="InterPro" id="IPR052672">
    <property type="entry name" value="Type1_Cytokine_Rcpt_Type2"/>
</dbReference>
<reference evidence="15" key="5">
    <citation type="submission" date="2025-09" db="UniProtKB">
        <authorList>
            <consortium name="Ensembl"/>
        </authorList>
    </citation>
    <scope>IDENTIFICATION</scope>
</reference>
<keyword evidence="6" id="KW-0677">Repeat</keyword>
<evidence type="ECO:0000256" key="8">
    <source>
        <dbReference type="ARBA" id="ARBA00023136"/>
    </source>
</evidence>
<dbReference type="Pfam" id="PF00041">
    <property type="entry name" value="fn3"/>
    <property type="match status" value="2"/>
</dbReference>
<feature type="domain" description="Fibronectin type-III" evidence="14">
    <location>
        <begin position="270"/>
        <end position="371"/>
    </location>
</feature>
<evidence type="ECO:0000256" key="3">
    <source>
        <dbReference type="ARBA" id="ARBA00022475"/>
    </source>
</evidence>
<keyword evidence="11" id="KW-0325">Glycoprotein</keyword>
<keyword evidence="5" id="KW-0732">Signal</keyword>
<keyword evidence="7 13" id="KW-1133">Transmembrane helix</keyword>
<evidence type="ECO:0000256" key="10">
    <source>
        <dbReference type="ARBA" id="ARBA00023170"/>
    </source>
</evidence>
<evidence type="ECO:0000256" key="4">
    <source>
        <dbReference type="ARBA" id="ARBA00022692"/>
    </source>
</evidence>
<keyword evidence="8 13" id="KW-0472">Membrane</keyword>
<keyword evidence="4 13" id="KW-0812">Transmembrane</keyword>
<dbReference type="SUPFAM" id="SSF49265">
    <property type="entry name" value="Fibronectin type III"/>
    <property type="match status" value="5"/>
</dbReference>
<keyword evidence="16" id="KW-1185">Reference proteome</keyword>
<keyword evidence="3" id="KW-1003">Cell membrane</keyword>
<comment type="subcellular location">
    <subcellularLocation>
        <location evidence="1">Cell membrane</location>
        <topology evidence="1">Single-pass type I membrane protein</topology>
    </subcellularLocation>
</comment>
<dbReference type="AlphaFoldDB" id="A0A4W3JUH5"/>
<evidence type="ECO:0000256" key="11">
    <source>
        <dbReference type="ARBA" id="ARBA00023180"/>
    </source>
</evidence>
<feature type="region of interest" description="Disordered" evidence="12">
    <location>
        <begin position="366"/>
        <end position="386"/>
    </location>
</feature>
<sequence>MAHCLASPLCVVLTFQSFMWIVLSEAPACLILLLLASLKNITGNMRKVTTENIISAWAWVMFLLHTYGCEVGLGMTCHDFDSPSEVQLGSNLTMSCSLREKCFDKFEANASHIFWIVNGVRASQEQYRAINASVSLLSLRNFNVPRSEVECEIDSKGKLLTLHIFIVKAGSPPDKPKNVSCIAYFRKNFTCFWDRGRETDLETNFTVTKQLSTRKPYTCNTLKSNSCSFMFPHLYSKGQLMISVTAQNALGKAQSDPLYLDVSHILKPASPKNVAVQPCKDQKRCLLITWQTPRSSTPVNFPLKYNIKYRMVDTESWTQVAVDGNSSGTSLMLKNLKPLSNYTVAVRCIGSKRQFYWSEWSSEETGTASGANPSKGPDIWRQIQDSSSQGKRNVHLLLKALDKSEANGIILGYKIWIEKQNGEPVIQEDYNTSLNYSFLLTHEVHIITVIAYNSAGDSPNSTLIIPAVNQTDPPPVQHVRIIPQNDQFLLEWKNPKRPGNGFVIEWCLALDTKLCSGMLHWQHERNSSETAFIQRDIMPFKCYIITLFALYDEGPGRLFSGLAYLEQKPPKEGPHVRFQNVKAKEATIKWDEIPLDSQFGFITNYTIFYKSNNSENSVTVNSSFREYTLRSLQKNTMYTVLVMASTVKGGKNSSTIFFNTILFEIQDIMAIVVPLFCIIIIFILLIGCYKKSIVKVIWPNVPDPAESSMAGWLPDSQLQKNQFPKILDPETVVNSDFSTLEVFCLHAKTKQYDLWNDDALNQHLMEGPSTTSSSQESTPNDKIRGGGQLEQDILDTVMYTIFEDGYKSQTPVTSSSMSNQPLLSHSLEGSRNDQETGINCWQAAPGNGCPQYVQISDMFQEIIQTNPYLKSSMKPMTIQNLQSLESLVADPSFDENHEVIKAISKDSGSLDPQQQNSQLDDIDWSYITLELLEHELNNLT</sequence>
<dbReference type="Ensembl" id="ENSCMIT00000047853.1">
    <property type="protein sequence ID" value="ENSCMIP00000047184.1"/>
    <property type="gene ID" value="ENSCMIG00000019355.1"/>
</dbReference>
<dbReference type="InterPro" id="IPR003529">
    <property type="entry name" value="Hematopoietin_rcpt_Gp130_CS"/>
</dbReference>
<reference evidence="15" key="4">
    <citation type="submission" date="2025-08" db="UniProtKB">
        <authorList>
            <consortium name="Ensembl"/>
        </authorList>
    </citation>
    <scope>IDENTIFICATION</scope>
</reference>
<dbReference type="InterPro" id="IPR015152">
    <property type="entry name" value="Growth/epo_recpt_lig-bind"/>
</dbReference>
<accession>A0A4W3JUH5</accession>
<feature type="compositionally biased region" description="Low complexity" evidence="12">
    <location>
        <begin position="769"/>
        <end position="778"/>
    </location>
</feature>
<evidence type="ECO:0000313" key="16">
    <source>
        <dbReference type="Proteomes" id="UP000314986"/>
    </source>
</evidence>
<dbReference type="Gene3D" id="2.60.40.10">
    <property type="entry name" value="Immunoglobulins"/>
    <property type="match status" value="6"/>
</dbReference>
<dbReference type="GO" id="GO:0005886">
    <property type="term" value="C:plasma membrane"/>
    <property type="evidence" value="ECO:0007669"/>
    <property type="project" value="UniProtKB-SubCell"/>
</dbReference>
<evidence type="ECO:0000256" key="7">
    <source>
        <dbReference type="ARBA" id="ARBA00022989"/>
    </source>
</evidence>
<feature type="region of interest" description="Disordered" evidence="12">
    <location>
        <begin position="765"/>
        <end position="789"/>
    </location>
</feature>
<protein>
    <submittedName>
        <fullName evidence="15">Interleukin-6 receptor subunit beta-like</fullName>
    </submittedName>
</protein>
<dbReference type="PANTHER" id="PTHR48423:SF2">
    <property type="entry name" value="INTERLEUKIN-12 RECEPTOR SUBUNIT BETA-2"/>
    <property type="match status" value="1"/>
</dbReference>
<comment type="similarity">
    <text evidence="2">Belongs to the type I cytokine receptor family. Type 2 subfamily.</text>
</comment>
<dbReference type="InParanoid" id="A0A4W3JUH5"/>
<proteinExistence type="inferred from homology"/>
<evidence type="ECO:0000256" key="5">
    <source>
        <dbReference type="ARBA" id="ARBA00022729"/>
    </source>
</evidence>
<evidence type="ECO:0000256" key="2">
    <source>
        <dbReference type="ARBA" id="ARBA00008921"/>
    </source>
</evidence>
<feature type="domain" description="Fibronectin type-III" evidence="14">
    <location>
        <begin position="570"/>
        <end position="663"/>
    </location>
</feature>
<keyword evidence="9" id="KW-1015">Disulfide bond</keyword>